<evidence type="ECO:0000313" key="2">
    <source>
        <dbReference type="Proteomes" id="UP000279833"/>
    </source>
</evidence>
<evidence type="ECO:0000313" key="1">
    <source>
        <dbReference type="EMBL" id="VDP78267.1"/>
    </source>
</evidence>
<accession>A0A183L4K2</accession>
<gene>
    <name evidence="1" type="ORF">SCUD_LOCUS22262</name>
</gene>
<reference evidence="1 2" key="2">
    <citation type="submission" date="2018-11" db="EMBL/GenBank/DDBJ databases">
        <authorList>
            <consortium name="Pathogen Informatics"/>
        </authorList>
    </citation>
    <scope>NUCLEOTIDE SEQUENCE [LARGE SCALE GENOMIC DNA]</scope>
    <source>
        <strain evidence="1">Dakar</strain>
        <strain evidence="2">Dakar, Senegal</strain>
    </source>
</reference>
<protein>
    <submittedName>
        <fullName evidence="1 3">Uncharacterized protein</fullName>
    </submittedName>
</protein>
<evidence type="ECO:0000313" key="3">
    <source>
        <dbReference type="WBParaSite" id="SCUD_0002226501-mRNA-1"/>
    </source>
</evidence>
<name>A0A183L4K2_9TREM</name>
<organism evidence="3">
    <name type="scientific">Schistosoma curassoni</name>
    <dbReference type="NCBI Taxonomy" id="6186"/>
    <lineage>
        <taxon>Eukaryota</taxon>
        <taxon>Metazoa</taxon>
        <taxon>Spiralia</taxon>
        <taxon>Lophotrochozoa</taxon>
        <taxon>Platyhelminthes</taxon>
        <taxon>Trematoda</taxon>
        <taxon>Digenea</taxon>
        <taxon>Strigeidida</taxon>
        <taxon>Schistosomatoidea</taxon>
        <taxon>Schistosomatidae</taxon>
        <taxon>Schistosoma</taxon>
    </lineage>
</organism>
<dbReference type="Proteomes" id="UP000279833">
    <property type="component" value="Unassembled WGS sequence"/>
</dbReference>
<sequence>MEFTNLIPIIDNPGNKNLSSIIFLSVIHLS</sequence>
<dbReference type="WBParaSite" id="SCUD_0002226501-mRNA-1">
    <property type="protein sequence ID" value="SCUD_0002226501-mRNA-1"/>
    <property type="gene ID" value="SCUD_0002226501"/>
</dbReference>
<dbReference type="AlphaFoldDB" id="A0A183L4K2"/>
<dbReference type="EMBL" id="UZAK01048799">
    <property type="protein sequence ID" value="VDP78267.1"/>
    <property type="molecule type" value="Genomic_DNA"/>
</dbReference>
<proteinExistence type="predicted"/>
<reference evidence="3" key="1">
    <citation type="submission" date="2016-06" db="UniProtKB">
        <authorList>
            <consortium name="WormBaseParasite"/>
        </authorList>
    </citation>
    <scope>IDENTIFICATION</scope>
</reference>
<keyword evidence="2" id="KW-1185">Reference proteome</keyword>